<dbReference type="PIRSF" id="PIRSF016624">
    <property type="entry name" value="Mu_prophg_I"/>
    <property type="match status" value="1"/>
</dbReference>
<accession>A0ABW3H4A1</accession>
<organism evidence="1 2">
    <name type="scientific">Sphingomonas canadensis</name>
    <dbReference type="NCBI Taxonomy" id="1219257"/>
    <lineage>
        <taxon>Bacteria</taxon>
        <taxon>Pseudomonadati</taxon>
        <taxon>Pseudomonadota</taxon>
        <taxon>Alphaproteobacteria</taxon>
        <taxon>Sphingomonadales</taxon>
        <taxon>Sphingomonadaceae</taxon>
        <taxon>Sphingomonas</taxon>
    </lineage>
</organism>
<gene>
    <name evidence="1" type="ORF">ACFQ1E_07995</name>
</gene>
<proteinExistence type="predicted"/>
<dbReference type="Pfam" id="PF10123">
    <property type="entry name" value="Mu-like_Pro"/>
    <property type="match status" value="1"/>
</dbReference>
<dbReference type="Proteomes" id="UP001596977">
    <property type="component" value="Unassembled WGS sequence"/>
</dbReference>
<comment type="caution">
    <text evidence="1">The sequence shown here is derived from an EMBL/GenBank/DDBJ whole genome shotgun (WGS) entry which is preliminary data.</text>
</comment>
<dbReference type="InterPro" id="IPR012106">
    <property type="entry name" value="Phage_Mu_Gp1"/>
</dbReference>
<dbReference type="GO" id="GO:0006508">
    <property type="term" value="P:proteolysis"/>
    <property type="evidence" value="ECO:0007669"/>
    <property type="project" value="UniProtKB-KW"/>
</dbReference>
<sequence length="365" mass="37651">MRNSPLALIAAAARPAGTVQAVAASSEIELVDGKAPTRIKLLPMGEIAMRDGRGPYRIRDLAHAQAIVAACRQFFGQADMPGDYNHSMQEPAARDGGRAPASAWVRAADLTAEPDGIWANNVRWTPAAAAAIEASEYRYISPLFLAKKPKDGGDVVLIKNFALVGTGAIIDLPAIAAGLSGEDQDMDLTAIAAALGLAPDASVEAIAAAIEDLKAGASQVAVAAGLAATAGAEEVAAAVTTLKASGKPDPAKFVPIAQFESVTAQLGVLNGERAEREVAAAMSPEIGKVTPAMKDWALDYFRADEAGFRKWLEAAPRVVAAGSVLAGGKPAAGGEIALTPEEIAACARHGWNEAEYLAEKKELLA</sequence>
<keyword evidence="1" id="KW-0378">Hydrolase</keyword>
<evidence type="ECO:0000313" key="2">
    <source>
        <dbReference type="Proteomes" id="UP001596977"/>
    </source>
</evidence>
<keyword evidence="2" id="KW-1185">Reference proteome</keyword>
<dbReference type="RefSeq" id="WP_264943645.1">
    <property type="nucleotide sequence ID" value="NZ_JAPDRA010000003.1"/>
</dbReference>
<keyword evidence="1" id="KW-0645">Protease</keyword>
<dbReference type="EMBL" id="JBHTJG010000003">
    <property type="protein sequence ID" value="MFD0946273.1"/>
    <property type="molecule type" value="Genomic_DNA"/>
</dbReference>
<dbReference type="GO" id="GO:0008233">
    <property type="term" value="F:peptidase activity"/>
    <property type="evidence" value="ECO:0007669"/>
    <property type="project" value="UniProtKB-KW"/>
</dbReference>
<reference evidence="2" key="1">
    <citation type="journal article" date="2019" name="Int. J. Syst. Evol. Microbiol.">
        <title>The Global Catalogue of Microorganisms (GCM) 10K type strain sequencing project: providing services to taxonomists for standard genome sequencing and annotation.</title>
        <authorList>
            <consortium name="The Broad Institute Genomics Platform"/>
            <consortium name="The Broad Institute Genome Sequencing Center for Infectious Disease"/>
            <person name="Wu L."/>
            <person name="Ma J."/>
        </authorList>
    </citation>
    <scope>NUCLEOTIDE SEQUENCE [LARGE SCALE GENOMIC DNA]</scope>
    <source>
        <strain evidence="2">CCUG 62982</strain>
    </source>
</reference>
<evidence type="ECO:0000313" key="1">
    <source>
        <dbReference type="EMBL" id="MFD0946273.1"/>
    </source>
</evidence>
<name>A0ABW3H4A1_9SPHN</name>
<protein>
    <submittedName>
        <fullName evidence="1">Phage protease</fullName>
    </submittedName>
</protein>